<evidence type="ECO:0000313" key="1">
    <source>
        <dbReference type="EMBL" id="KAA1079527.1"/>
    </source>
</evidence>
<comment type="caution">
    <text evidence="1">The sequence shown here is derived from an EMBL/GenBank/DDBJ whole genome shotgun (WGS) entry which is preliminary data.</text>
</comment>
<reference evidence="1 2" key="1">
    <citation type="submission" date="2019-05" db="EMBL/GenBank/DDBJ databases">
        <title>Emergence of the Ug99 lineage of the wheat stem rust pathogen through somatic hybridization.</title>
        <authorList>
            <person name="Li F."/>
            <person name="Upadhyaya N.M."/>
            <person name="Sperschneider J."/>
            <person name="Matny O."/>
            <person name="Nguyen-Phuc H."/>
            <person name="Mago R."/>
            <person name="Raley C."/>
            <person name="Miller M.E."/>
            <person name="Silverstein K.A.T."/>
            <person name="Henningsen E."/>
            <person name="Hirsch C.D."/>
            <person name="Visser B."/>
            <person name="Pretorius Z.A."/>
            <person name="Steffenson B.J."/>
            <person name="Schwessinger B."/>
            <person name="Dodds P.N."/>
            <person name="Figueroa M."/>
        </authorList>
    </citation>
    <scope>NUCLEOTIDE SEQUENCE [LARGE SCALE GENOMIC DNA]</scope>
    <source>
        <strain evidence="1">21-0</strain>
    </source>
</reference>
<accession>A0A5B0MR43</accession>
<name>A0A5B0MR43_PUCGR</name>
<keyword evidence="2" id="KW-1185">Reference proteome</keyword>
<gene>
    <name evidence="1" type="ORF">PGT21_014845</name>
</gene>
<dbReference type="Proteomes" id="UP000324748">
    <property type="component" value="Unassembled WGS sequence"/>
</dbReference>
<dbReference type="AlphaFoldDB" id="A0A5B0MR43"/>
<protein>
    <submittedName>
        <fullName evidence="1">Uncharacterized protein</fullName>
    </submittedName>
</protein>
<organism evidence="1 2">
    <name type="scientific">Puccinia graminis f. sp. tritici</name>
    <dbReference type="NCBI Taxonomy" id="56615"/>
    <lineage>
        <taxon>Eukaryota</taxon>
        <taxon>Fungi</taxon>
        <taxon>Dikarya</taxon>
        <taxon>Basidiomycota</taxon>
        <taxon>Pucciniomycotina</taxon>
        <taxon>Pucciniomycetes</taxon>
        <taxon>Pucciniales</taxon>
        <taxon>Pucciniaceae</taxon>
        <taxon>Puccinia</taxon>
    </lineage>
</organism>
<proteinExistence type="predicted"/>
<evidence type="ECO:0000313" key="2">
    <source>
        <dbReference type="Proteomes" id="UP000324748"/>
    </source>
</evidence>
<dbReference type="EMBL" id="VSWC01000132">
    <property type="protein sequence ID" value="KAA1079527.1"/>
    <property type="molecule type" value="Genomic_DNA"/>
</dbReference>
<sequence>MLDSSSDWNNFSTSTLQELYFKIIYENMRNTSDMEQSGPILFDDVLKSLRSKYIYHSDSDSDSCTEISRR</sequence>